<name>A0ABQ2PFH6_9NEIS</name>
<proteinExistence type="inferred from homology"/>
<dbReference type="EMBL" id="BMLX01000009">
    <property type="protein sequence ID" value="GGP24010.1"/>
    <property type="molecule type" value="Genomic_DNA"/>
</dbReference>
<dbReference type="CDD" id="cd07814">
    <property type="entry name" value="SRPBCC_CalC_Aha1-like"/>
    <property type="match status" value="1"/>
</dbReference>
<reference evidence="4" key="1">
    <citation type="journal article" date="2019" name="Int. J. Syst. Evol. Microbiol.">
        <title>The Global Catalogue of Microorganisms (GCM) 10K type strain sequencing project: providing services to taxonomists for standard genome sequencing and annotation.</title>
        <authorList>
            <consortium name="The Broad Institute Genomics Platform"/>
            <consortium name="The Broad Institute Genome Sequencing Center for Infectious Disease"/>
            <person name="Wu L."/>
            <person name="Ma J."/>
        </authorList>
    </citation>
    <scope>NUCLEOTIDE SEQUENCE [LARGE SCALE GENOMIC DNA]</scope>
    <source>
        <strain evidence="4">CGMCC 1.8859</strain>
    </source>
</reference>
<keyword evidence="4" id="KW-1185">Reference proteome</keyword>
<organism evidence="3 4">
    <name type="scientific">Silvimonas iriomotensis</name>
    <dbReference type="NCBI Taxonomy" id="449662"/>
    <lineage>
        <taxon>Bacteria</taxon>
        <taxon>Pseudomonadati</taxon>
        <taxon>Pseudomonadota</taxon>
        <taxon>Betaproteobacteria</taxon>
        <taxon>Neisseriales</taxon>
        <taxon>Chitinibacteraceae</taxon>
        <taxon>Silvimonas</taxon>
    </lineage>
</organism>
<evidence type="ECO:0000313" key="3">
    <source>
        <dbReference type="EMBL" id="GGP24010.1"/>
    </source>
</evidence>
<dbReference type="SUPFAM" id="SSF55961">
    <property type="entry name" value="Bet v1-like"/>
    <property type="match status" value="1"/>
</dbReference>
<dbReference type="Proteomes" id="UP000637267">
    <property type="component" value="Unassembled WGS sequence"/>
</dbReference>
<evidence type="ECO:0000259" key="2">
    <source>
        <dbReference type="Pfam" id="PF08327"/>
    </source>
</evidence>
<feature type="domain" description="Activator of Hsp90 ATPase homologue 1/2-like C-terminal" evidence="2">
    <location>
        <begin position="25"/>
        <end position="161"/>
    </location>
</feature>
<comment type="caution">
    <text evidence="3">The sequence shown here is derived from an EMBL/GenBank/DDBJ whole genome shotgun (WGS) entry which is preliminary data.</text>
</comment>
<sequence>MNAKVELETPLSAGAHELVMNRILNAPPARVFNLWQDRAQVANWWTPTSESGGPGNSTILDFDFRVGGLFRVAFKSPRSGEEMIIRCVYKEIIPDQKLVFSFEWEKGMSLPLDMQVTVLFTPHGEKQTLLTFRHNGMPTEGMCADHEQGWAAVFDNLARAVDALPA</sequence>
<dbReference type="RefSeq" id="WP_229709150.1">
    <property type="nucleotide sequence ID" value="NZ_BMLX01000009.1"/>
</dbReference>
<dbReference type="InterPro" id="IPR023393">
    <property type="entry name" value="START-like_dom_sf"/>
</dbReference>
<evidence type="ECO:0000313" key="4">
    <source>
        <dbReference type="Proteomes" id="UP000637267"/>
    </source>
</evidence>
<dbReference type="InterPro" id="IPR013538">
    <property type="entry name" value="ASHA1/2-like_C"/>
</dbReference>
<gene>
    <name evidence="3" type="ORF">GCM10010970_40100</name>
</gene>
<comment type="similarity">
    <text evidence="1">Belongs to the AHA1 family.</text>
</comment>
<evidence type="ECO:0000256" key="1">
    <source>
        <dbReference type="ARBA" id="ARBA00006817"/>
    </source>
</evidence>
<accession>A0ABQ2PFH6</accession>
<dbReference type="Pfam" id="PF08327">
    <property type="entry name" value="AHSA1"/>
    <property type="match status" value="1"/>
</dbReference>
<dbReference type="Gene3D" id="3.30.530.20">
    <property type="match status" value="1"/>
</dbReference>
<protein>
    <recommendedName>
        <fullName evidence="2">Activator of Hsp90 ATPase homologue 1/2-like C-terminal domain-containing protein</fullName>
    </recommendedName>
</protein>